<dbReference type="Proteomes" id="UP001434337">
    <property type="component" value="Chromosome"/>
</dbReference>
<name>A0ABZ3C640_9ACTN</name>
<dbReference type="InterPro" id="IPR036259">
    <property type="entry name" value="MFS_trans_sf"/>
</dbReference>
<dbReference type="Gene3D" id="1.20.1250.20">
    <property type="entry name" value="MFS general substrate transporter like domains"/>
    <property type="match status" value="1"/>
</dbReference>
<feature type="transmembrane region" description="Helical" evidence="7">
    <location>
        <begin position="434"/>
        <end position="459"/>
    </location>
</feature>
<organism evidence="9 10">
    <name type="scientific">Propioniciclava soli</name>
    <dbReference type="NCBI Taxonomy" id="2775081"/>
    <lineage>
        <taxon>Bacteria</taxon>
        <taxon>Bacillati</taxon>
        <taxon>Actinomycetota</taxon>
        <taxon>Actinomycetes</taxon>
        <taxon>Propionibacteriales</taxon>
        <taxon>Propionibacteriaceae</taxon>
        <taxon>Propioniciclava</taxon>
    </lineage>
</organism>
<feature type="transmembrane region" description="Helical" evidence="7">
    <location>
        <begin position="85"/>
        <end position="104"/>
    </location>
</feature>
<keyword evidence="6 7" id="KW-0472">Membrane</keyword>
<dbReference type="InterPro" id="IPR020846">
    <property type="entry name" value="MFS_dom"/>
</dbReference>
<feature type="transmembrane region" description="Helical" evidence="7">
    <location>
        <begin position="388"/>
        <end position="413"/>
    </location>
</feature>
<evidence type="ECO:0000256" key="4">
    <source>
        <dbReference type="ARBA" id="ARBA00022692"/>
    </source>
</evidence>
<evidence type="ECO:0000313" key="9">
    <source>
        <dbReference type="EMBL" id="WZW97205.1"/>
    </source>
</evidence>
<evidence type="ECO:0000256" key="6">
    <source>
        <dbReference type="ARBA" id="ARBA00023136"/>
    </source>
</evidence>
<feature type="transmembrane region" description="Helical" evidence="7">
    <location>
        <begin position="110"/>
        <end position="129"/>
    </location>
</feature>
<feature type="transmembrane region" description="Helical" evidence="7">
    <location>
        <begin position="141"/>
        <end position="161"/>
    </location>
</feature>
<feature type="transmembrane region" description="Helical" evidence="7">
    <location>
        <begin position="293"/>
        <end position="321"/>
    </location>
</feature>
<dbReference type="CDD" id="cd17321">
    <property type="entry name" value="MFS_MMR_MDR_like"/>
    <property type="match status" value="1"/>
</dbReference>
<accession>A0ABZ3C640</accession>
<evidence type="ECO:0000256" key="7">
    <source>
        <dbReference type="SAM" id="Phobius"/>
    </source>
</evidence>
<evidence type="ECO:0000256" key="1">
    <source>
        <dbReference type="ARBA" id="ARBA00004651"/>
    </source>
</evidence>
<feature type="transmembrane region" description="Helical" evidence="7">
    <location>
        <begin position="515"/>
        <end position="538"/>
    </location>
</feature>
<comment type="subcellular location">
    <subcellularLocation>
        <location evidence="1">Cell membrane</location>
        <topology evidence="1">Multi-pass membrane protein</topology>
    </subcellularLocation>
</comment>
<evidence type="ECO:0000256" key="3">
    <source>
        <dbReference type="ARBA" id="ARBA00022475"/>
    </source>
</evidence>
<feature type="transmembrane region" description="Helical" evidence="7">
    <location>
        <begin position="205"/>
        <end position="226"/>
    </location>
</feature>
<feature type="transmembrane region" description="Helical" evidence="7">
    <location>
        <begin position="362"/>
        <end position="382"/>
    </location>
</feature>
<dbReference type="SUPFAM" id="SSF103473">
    <property type="entry name" value="MFS general substrate transporter"/>
    <property type="match status" value="1"/>
</dbReference>
<proteinExistence type="predicted"/>
<keyword evidence="5 7" id="KW-1133">Transmembrane helix</keyword>
<dbReference type="EMBL" id="CP115965">
    <property type="protein sequence ID" value="WZW97205.1"/>
    <property type="molecule type" value="Genomic_DNA"/>
</dbReference>
<feature type="transmembrane region" description="Helical" evidence="7">
    <location>
        <begin position="246"/>
        <end position="272"/>
    </location>
</feature>
<keyword evidence="2" id="KW-0813">Transport</keyword>
<feature type="domain" description="Major facilitator superfamily (MFS) profile" evidence="8">
    <location>
        <begin position="19"/>
        <end position="542"/>
    </location>
</feature>
<feature type="transmembrane region" description="Helical" evidence="7">
    <location>
        <begin position="57"/>
        <end position="73"/>
    </location>
</feature>
<dbReference type="PROSITE" id="PS50850">
    <property type="entry name" value="MFS"/>
    <property type="match status" value="1"/>
</dbReference>
<feature type="transmembrane region" description="Helical" evidence="7">
    <location>
        <begin position="327"/>
        <end position="350"/>
    </location>
</feature>
<dbReference type="Gene3D" id="1.20.1720.10">
    <property type="entry name" value="Multidrug resistance protein D"/>
    <property type="match status" value="1"/>
</dbReference>
<evidence type="ECO:0000256" key="5">
    <source>
        <dbReference type="ARBA" id="ARBA00022989"/>
    </source>
</evidence>
<dbReference type="RefSeq" id="WP_342371701.1">
    <property type="nucleotide sequence ID" value="NZ_CP115965.1"/>
</dbReference>
<protein>
    <submittedName>
        <fullName evidence="9">MFS transporter</fullName>
    </submittedName>
</protein>
<keyword evidence="3" id="KW-1003">Cell membrane</keyword>
<dbReference type="Pfam" id="PF07690">
    <property type="entry name" value="MFS_1"/>
    <property type="match status" value="1"/>
</dbReference>
<keyword evidence="4 7" id="KW-0812">Transmembrane</keyword>
<feature type="transmembrane region" description="Helical" evidence="7">
    <location>
        <begin position="20"/>
        <end position="45"/>
    </location>
</feature>
<evidence type="ECO:0000259" key="8">
    <source>
        <dbReference type="PROSITE" id="PS50850"/>
    </source>
</evidence>
<reference evidence="9 10" key="1">
    <citation type="journal article" date="2023" name="Environ Microbiome">
        <title>A coral-associated actinobacterium mitigates coral bleaching under heat stress.</title>
        <authorList>
            <person name="Li J."/>
            <person name="Zou Y."/>
            <person name="Li Q."/>
            <person name="Zhang J."/>
            <person name="Bourne D.G."/>
            <person name="Lyu Y."/>
            <person name="Liu C."/>
            <person name="Zhang S."/>
        </authorList>
    </citation>
    <scope>NUCLEOTIDE SEQUENCE [LARGE SCALE GENOMIC DNA]</scope>
    <source>
        <strain evidence="9 10">SCSIO 13291</strain>
    </source>
</reference>
<dbReference type="PANTHER" id="PTHR42718">
    <property type="entry name" value="MAJOR FACILITATOR SUPERFAMILY MULTIDRUG TRANSPORTER MFSC"/>
    <property type="match status" value="1"/>
</dbReference>
<dbReference type="PANTHER" id="PTHR42718:SF46">
    <property type="entry name" value="BLR6921 PROTEIN"/>
    <property type="match status" value="1"/>
</dbReference>
<gene>
    <name evidence="9" type="ORF">PCC79_09765</name>
</gene>
<feature type="transmembrane region" description="Helical" evidence="7">
    <location>
        <begin position="173"/>
        <end position="193"/>
    </location>
</feature>
<keyword evidence="10" id="KW-1185">Reference proteome</keyword>
<dbReference type="InterPro" id="IPR011701">
    <property type="entry name" value="MFS"/>
</dbReference>
<sequence>MPKLSVPAGHVSGRRKWYGLAALAAGLSLIVLDGTIVGVALPAIIADLGLDLVDAEWVNSVYAIVFAALLLSFGRLGDRTGRRRVFVLGVALFAAASVTAALATDVGGLIASRAVQGIGGAMVLPASLSSVNATFRGKDRAAAFGVWGAVMAGMAAVGPLLGGWLTTALDWRWIFFVNVPLALIVVVAALLVVDETRADGPHPPGSDVVGLLTSALGFGLLVFGLIEGSDLGWWRPTAPLELGPVTWPTTAPISASPVALALGAVFIVAFLLNEHHRARRTLSAILDLRLFGISTFSWGNVTALTVAVGEFALVFVLPLYLVNVLGLSILGAGVVLAVMAAGAFVAGASARHLAAAMSPQGVVVLGLGLEVVGVGALALLINATTPPWLVATCLGVYGVGLGLAAAQLTSLILADVPTARSGTGSATQSTVRQVGSALGSAVAGTVLAARLSSVLLAHVTAVPGVPGPVAQQLADATTHSAGGAIAAMRASGTDGTLGALGPQVVDALSAGFADAASTSIGVAAGFLVLGLAGALLVARRVDRAAPRPEETRVTTAP</sequence>
<evidence type="ECO:0000313" key="10">
    <source>
        <dbReference type="Proteomes" id="UP001434337"/>
    </source>
</evidence>
<evidence type="ECO:0000256" key="2">
    <source>
        <dbReference type="ARBA" id="ARBA00022448"/>
    </source>
</evidence>